<feature type="region of interest" description="Disordered" evidence="1">
    <location>
        <begin position="176"/>
        <end position="304"/>
    </location>
</feature>
<organism evidence="2 3">
    <name type="scientific">Thiohalospira halophila DSM 15071</name>
    <dbReference type="NCBI Taxonomy" id="1123397"/>
    <lineage>
        <taxon>Bacteria</taxon>
        <taxon>Pseudomonadati</taxon>
        <taxon>Pseudomonadota</taxon>
        <taxon>Gammaproteobacteria</taxon>
        <taxon>Thiohalospirales</taxon>
        <taxon>Thiohalospiraceae</taxon>
        <taxon>Thiohalospira</taxon>
    </lineage>
</organism>
<feature type="compositionally biased region" description="Low complexity" evidence="1">
    <location>
        <begin position="79"/>
        <end position="90"/>
    </location>
</feature>
<dbReference type="RefSeq" id="WP_275886932.1">
    <property type="nucleotide sequence ID" value="NZ_FOMJ01000005.1"/>
</dbReference>
<keyword evidence="3" id="KW-1185">Reference proteome</keyword>
<dbReference type="STRING" id="1123397.SAMN05660831_01649"/>
<evidence type="ECO:0000313" key="2">
    <source>
        <dbReference type="EMBL" id="SFD44085.1"/>
    </source>
</evidence>
<feature type="compositionally biased region" description="Polar residues" evidence="1">
    <location>
        <begin position="33"/>
        <end position="45"/>
    </location>
</feature>
<dbReference type="Proteomes" id="UP000198611">
    <property type="component" value="Unassembled WGS sequence"/>
</dbReference>
<feature type="compositionally biased region" description="Basic and acidic residues" evidence="1">
    <location>
        <begin position="201"/>
        <end position="212"/>
    </location>
</feature>
<name>A0A1I1SC70_9GAMM</name>
<gene>
    <name evidence="2" type="ORF">SAMN05660831_01649</name>
</gene>
<protein>
    <submittedName>
        <fullName evidence="2">SprA-related family protein</fullName>
    </submittedName>
</protein>
<sequence>MATDASPSLSAALASLNPTGRPGMGGARIPESVEQTSEAVAQSSPTRDRAAGEPARVGTENRSQAVEGLRRAEERQRAEASSARLDGQGQRVRDQVDQQRRDLALQELRNRDREVRAHEQAHLAAGGSYTSSVSYSFVVGPDGRRYAIGGNVDVDTTPVRDDPEATLEKARQVRAAALAPANPSPQDRQVAAEATQMAQEARMELRMERQEESPAAASDDGGSAAERDPLAPEPLYPDPVGDPLEANRPGEPGESGSARADSVTDSGEMRPGNNGAGSEETVSAAAGGYARREPGQASGINLYV</sequence>
<dbReference type="AlphaFoldDB" id="A0A1I1SC70"/>
<feature type="compositionally biased region" description="Basic and acidic residues" evidence="1">
    <location>
        <begin position="68"/>
        <end position="78"/>
    </location>
</feature>
<reference evidence="2 3" key="1">
    <citation type="submission" date="2016-10" db="EMBL/GenBank/DDBJ databases">
        <authorList>
            <person name="de Groot N.N."/>
        </authorList>
    </citation>
    <scope>NUCLEOTIDE SEQUENCE [LARGE SCALE GENOMIC DNA]</scope>
    <source>
        <strain evidence="2 3">HL3</strain>
    </source>
</reference>
<evidence type="ECO:0000256" key="1">
    <source>
        <dbReference type="SAM" id="MobiDB-lite"/>
    </source>
</evidence>
<accession>A0A1I1SC70</accession>
<feature type="compositionally biased region" description="Low complexity" evidence="1">
    <location>
        <begin position="215"/>
        <end position="224"/>
    </location>
</feature>
<dbReference type="Pfam" id="PF12118">
    <property type="entry name" value="SprA-related"/>
    <property type="match status" value="1"/>
</dbReference>
<dbReference type="InterPro" id="IPR021973">
    <property type="entry name" value="SprA-related"/>
</dbReference>
<evidence type="ECO:0000313" key="3">
    <source>
        <dbReference type="Proteomes" id="UP000198611"/>
    </source>
</evidence>
<feature type="compositionally biased region" description="Low complexity" evidence="1">
    <location>
        <begin position="1"/>
        <end position="16"/>
    </location>
</feature>
<proteinExistence type="predicted"/>
<feature type="compositionally biased region" description="Low complexity" evidence="1">
    <location>
        <begin position="176"/>
        <end position="185"/>
    </location>
</feature>
<dbReference type="EMBL" id="FOMJ01000005">
    <property type="protein sequence ID" value="SFD44085.1"/>
    <property type="molecule type" value="Genomic_DNA"/>
</dbReference>
<feature type="region of interest" description="Disordered" evidence="1">
    <location>
        <begin position="1"/>
        <end position="98"/>
    </location>
</feature>